<dbReference type="Gene3D" id="1.10.10.10">
    <property type="entry name" value="Winged helix-like DNA-binding domain superfamily/Winged helix DNA-binding domain"/>
    <property type="match status" value="1"/>
</dbReference>
<proteinExistence type="inferred from homology"/>
<evidence type="ECO:0000313" key="9">
    <source>
        <dbReference type="Proteomes" id="UP000721236"/>
    </source>
</evidence>
<comment type="caution">
    <text evidence="8">The sequence shown here is derived from an EMBL/GenBank/DDBJ whole genome shotgun (WGS) entry which is preliminary data.</text>
</comment>
<dbReference type="CDD" id="cd07153">
    <property type="entry name" value="Fur_like"/>
    <property type="match status" value="1"/>
</dbReference>
<keyword evidence="9" id="KW-1185">Reference proteome</keyword>
<dbReference type="InterPro" id="IPR043135">
    <property type="entry name" value="Fur_C"/>
</dbReference>
<evidence type="ECO:0000256" key="4">
    <source>
        <dbReference type="ARBA" id="ARBA00023015"/>
    </source>
</evidence>
<dbReference type="InterPro" id="IPR036390">
    <property type="entry name" value="WH_DNA-bd_sf"/>
</dbReference>
<dbReference type="PANTHER" id="PTHR33202:SF22">
    <property type="entry name" value="HYDROGEN PEROXIDE SENSITIVE REPRESSOR"/>
    <property type="match status" value="1"/>
</dbReference>
<evidence type="ECO:0000256" key="6">
    <source>
        <dbReference type="ARBA" id="ARBA00023163"/>
    </source>
</evidence>
<evidence type="ECO:0000256" key="5">
    <source>
        <dbReference type="ARBA" id="ARBA00023125"/>
    </source>
</evidence>
<name>A0ABM8XGM0_9BURK</name>
<comment type="subunit">
    <text evidence="7">Homodimer.</text>
</comment>
<evidence type="ECO:0000256" key="3">
    <source>
        <dbReference type="ARBA" id="ARBA00022833"/>
    </source>
</evidence>
<keyword evidence="3 7" id="KW-0862">Zinc</keyword>
<dbReference type="Gene3D" id="3.30.1490.190">
    <property type="match status" value="1"/>
</dbReference>
<dbReference type="InterPro" id="IPR036388">
    <property type="entry name" value="WH-like_DNA-bd_sf"/>
</dbReference>
<gene>
    <name evidence="8" type="primary">perR_3</name>
    <name evidence="7" type="synonym">fur</name>
    <name evidence="8" type="ORF">LMG21510_03733</name>
</gene>
<evidence type="ECO:0000256" key="2">
    <source>
        <dbReference type="ARBA" id="ARBA00022491"/>
    </source>
</evidence>
<keyword evidence="2 7" id="KW-0678">Repressor</keyword>
<evidence type="ECO:0000313" key="8">
    <source>
        <dbReference type="EMBL" id="CAG9179269.1"/>
    </source>
</evidence>
<sequence>MMERMTRQREAVFNALHEAGRPLSPGEILAVAQRAVPSLVLSTVYRNIRALVEDGGVSAVVLPGQPDRYALAAAPDAVTHRHYFQCRSCDRVFPLEGCPGHLDEITPAGFEVEHHEITLLGRCADCVRAAKGRTARRRAAGG</sequence>
<evidence type="ECO:0000256" key="7">
    <source>
        <dbReference type="RuleBase" id="RU364037"/>
    </source>
</evidence>
<evidence type="ECO:0000256" key="1">
    <source>
        <dbReference type="ARBA" id="ARBA00007957"/>
    </source>
</evidence>
<keyword evidence="4 7" id="KW-0805">Transcription regulation</keyword>
<keyword evidence="7" id="KW-0479">Metal-binding</keyword>
<keyword evidence="7" id="KW-0963">Cytoplasm</keyword>
<comment type="subcellular location">
    <subcellularLocation>
        <location evidence="7">Cytoplasm</location>
    </subcellularLocation>
</comment>
<keyword evidence="7" id="KW-0408">Iron</keyword>
<dbReference type="Pfam" id="PF01475">
    <property type="entry name" value="FUR"/>
    <property type="match status" value="1"/>
</dbReference>
<dbReference type="InterPro" id="IPR002481">
    <property type="entry name" value="FUR"/>
</dbReference>
<comment type="similarity">
    <text evidence="1 7">Belongs to the Fur family.</text>
</comment>
<keyword evidence="5 7" id="KW-0238">DNA-binding</keyword>
<dbReference type="PANTHER" id="PTHR33202">
    <property type="entry name" value="ZINC UPTAKE REGULATION PROTEIN"/>
    <property type="match status" value="1"/>
</dbReference>
<dbReference type="Proteomes" id="UP000721236">
    <property type="component" value="Unassembled WGS sequence"/>
</dbReference>
<protein>
    <recommendedName>
        <fullName evidence="7">Ferric uptake regulation protein</fullName>
    </recommendedName>
</protein>
<reference evidence="8 9" key="1">
    <citation type="submission" date="2021-08" db="EMBL/GenBank/DDBJ databases">
        <authorList>
            <person name="Peeters C."/>
        </authorList>
    </citation>
    <scope>NUCLEOTIDE SEQUENCE [LARGE SCALE GENOMIC DNA]</scope>
    <source>
        <strain evidence="8 9">LMG 21510</strain>
    </source>
</reference>
<dbReference type="SUPFAM" id="SSF46785">
    <property type="entry name" value="Winged helix' DNA-binding domain"/>
    <property type="match status" value="1"/>
</dbReference>
<keyword evidence="6 7" id="KW-0804">Transcription</keyword>
<dbReference type="EMBL" id="CAJZAH010000004">
    <property type="protein sequence ID" value="CAG9179269.1"/>
    <property type="molecule type" value="Genomic_DNA"/>
</dbReference>
<organism evidence="8 9">
    <name type="scientific">Cupriavidus respiraculi</name>
    <dbReference type="NCBI Taxonomy" id="195930"/>
    <lineage>
        <taxon>Bacteria</taxon>
        <taxon>Pseudomonadati</taxon>
        <taxon>Pseudomonadota</taxon>
        <taxon>Betaproteobacteria</taxon>
        <taxon>Burkholderiales</taxon>
        <taxon>Burkholderiaceae</taxon>
        <taxon>Cupriavidus</taxon>
    </lineage>
</organism>
<accession>A0ABM8XGM0</accession>